<name>A0A8H2ZHT4_9SACH</name>
<dbReference type="SUPFAM" id="SSF50978">
    <property type="entry name" value="WD40 repeat-like"/>
    <property type="match status" value="1"/>
</dbReference>
<dbReference type="InterPro" id="IPR013520">
    <property type="entry name" value="Ribonucl_H"/>
</dbReference>
<accession>A0A8H2ZHT4</accession>
<dbReference type="SUPFAM" id="SSF54001">
    <property type="entry name" value="Cysteine proteinases"/>
    <property type="match status" value="1"/>
</dbReference>
<evidence type="ECO:0000256" key="8">
    <source>
        <dbReference type="ARBA" id="ARBA00022801"/>
    </source>
</evidence>
<dbReference type="GeneID" id="64857256"/>
<sequence>MNNWQHVFNNTADLSVHLKKPYFRYDNKEKEVTNLVFDDRANLIWAGDTYGCMTAYNPNFQMYSRYKAHIGDVKVNDILTTREGVLSLSSDSVHMSNRRGVTLFNLTCADVSTFSGLRTMCTISPENETQIYCAGDVASSGITGIDLNKAIVSNLIHYPNKVKFMKSNSKMITIGQQSGKIDLLDQNSNQIIKSFNGHSETISSIDIRGHTLITTGTSRRFTSSFADPFVNVYDLRIMRQLTPISFSKGTTMGSGGADFAELHPVLPTVMIVGSYSGSFDFIDLSNPALRTQYVHPGQEIRSLKISPNGNYMSVLEVDNHASLWSRTMNTPTIFTNTQELLEYPDFADDRIYPTPISVDNEDFPLSSIGLPYYHERLLSGWSPVVFDSDGTIPKHSEQKYLPLSSGKQIANKAHLVLQGLNLSSKEFPFHKYNREKFGARNEIPKYISLKDERRLLTLPINKDTILVYKTTDETQIPNAYSKLPFTSGKFGSDNFDFNAFNKTEHSGLDTDIDNLYTNAILQLYRFVPEIYNFIVGCLKDENFEISLLLQLGYLYDMMGRSKNRVCRSTNFQVALNALPEAEEAGIIESSPKSLMCDENSSVQCHGTLSRSLGQKFNKFLLSRLRNEEFQNNRHNTTLQQCFGIDLNVQLRRKCRHDERRNEILPSLTLMSPSKNGIKTNGRKSPNDTILTYIESSMKRIHHVENVCDKCSKKDIAEIEKIATNLPPILSFELLLTDSEWQTTKKTRNWLSKSFFAAMTPQDALLRNTSAELKQFSPIFKYDLCGYVARITDPSGSTRLVTYSKIYDGNTNTFKWYLFNNYLVVEIDEEEALNTSQPWKCLEIVLYCDSEEIRKPFFSVDTYQIDRSILFRDHFAAGIRETKKKEYTLLTLEEAPKAGTLIAIDAEFVTLNNELNEIDCKGIKTVIKSKKTALARLSIVRGEDGEGFGKPFIDDYVVNTNHIEDYLTKFSGIEPGDLDPSRSDKTLVTLEVIYRKVWLLMQLGCVFVGHGLSNDFKHININVPKEQIRDTAIYFLQGKRFLSLRYLAFVLLGQNIQEGNHDSIEDAYTALILYKRYLVLKENGSLNTVIDSLYEEGRATNYRVPDSNNKFPKI</sequence>
<dbReference type="AlphaFoldDB" id="A0A8H2ZHT4"/>
<dbReference type="EMBL" id="CAEFZW010000004">
    <property type="protein sequence ID" value="CAB4254268.1"/>
    <property type="molecule type" value="Genomic_DNA"/>
</dbReference>
<dbReference type="InterPro" id="IPR038765">
    <property type="entry name" value="Papain-like_cys_pep_sf"/>
</dbReference>
<dbReference type="InterPro" id="IPR012337">
    <property type="entry name" value="RNaseH-like_sf"/>
</dbReference>
<keyword evidence="8" id="KW-0378">Hydrolase</keyword>
<evidence type="ECO:0000256" key="4">
    <source>
        <dbReference type="ARBA" id="ARBA00022574"/>
    </source>
</evidence>
<dbReference type="GO" id="GO:0000289">
    <property type="term" value="P:nuclear-transcribed mRNA poly(A) tail shortening"/>
    <property type="evidence" value="ECO:0007669"/>
    <property type="project" value="TreeGrafter"/>
</dbReference>
<proteinExistence type="predicted"/>
<dbReference type="SMART" id="SM00479">
    <property type="entry name" value="EXOIII"/>
    <property type="match status" value="1"/>
</dbReference>
<dbReference type="InterPro" id="IPR036322">
    <property type="entry name" value="WD40_repeat_dom_sf"/>
</dbReference>
<dbReference type="GO" id="GO:0006397">
    <property type="term" value="P:mRNA processing"/>
    <property type="evidence" value="ECO:0007669"/>
    <property type="project" value="UniProtKB-KW"/>
</dbReference>
<comment type="catalytic activity">
    <reaction evidence="1">
        <text>Exonucleolytic cleavage of poly(A) to 5'-AMP.</text>
        <dbReference type="EC" id="3.1.13.4"/>
    </reaction>
</comment>
<dbReference type="GO" id="GO:0031251">
    <property type="term" value="C:PAN complex"/>
    <property type="evidence" value="ECO:0007669"/>
    <property type="project" value="TreeGrafter"/>
</dbReference>
<evidence type="ECO:0000313" key="12">
    <source>
        <dbReference type="Proteomes" id="UP000644660"/>
    </source>
</evidence>
<dbReference type="PANTHER" id="PTHR15728:SF0">
    <property type="entry name" value="PAN2-PAN3 DEADENYLATION COMPLEX CATALYTIC SUBUNIT PAN2"/>
    <property type="match status" value="1"/>
</dbReference>
<dbReference type="GO" id="GO:0046872">
    <property type="term" value="F:metal ion binding"/>
    <property type="evidence" value="ECO:0007669"/>
    <property type="project" value="UniProtKB-KW"/>
</dbReference>
<evidence type="ECO:0000256" key="7">
    <source>
        <dbReference type="ARBA" id="ARBA00022723"/>
    </source>
</evidence>
<keyword evidence="12" id="KW-1185">Reference proteome</keyword>
<dbReference type="CDD" id="cd06143">
    <property type="entry name" value="PAN2_exo"/>
    <property type="match status" value="1"/>
</dbReference>
<dbReference type="GO" id="GO:0000932">
    <property type="term" value="C:P-body"/>
    <property type="evidence" value="ECO:0007669"/>
    <property type="project" value="TreeGrafter"/>
</dbReference>
<reference evidence="11 12" key="1">
    <citation type="submission" date="2020-05" db="EMBL/GenBank/DDBJ databases">
        <authorList>
            <person name="Casaregola S."/>
            <person name="Devillers H."/>
            <person name="Grondin C."/>
        </authorList>
    </citation>
    <scope>NUCLEOTIDE SEQUENCE [LARGE SCALE GENOMIC DNA]</scope>
    <source>
        <strain evidence="11 12">CLIB 1767</strain>
    </source>
</reference>
<dbReference type="GO" id="GO:0003676">
    <property type="term" value="F:nucleic acid binding"/>
    <property type="evidence" value="ECO:0007669"/>
    <property type="project" value="InterPro"/>
</dbReference>
<dbReference type="InterPro" id="IPR028881">
    <property type="entry name" value="PAN2_UCH_dom"/>
</dbReference>
<dbReference type="PANTHER" id="PTHR15728">
    <property type="entry name" value="DEADENYLATION COMPLEX CATALYTIC SUBUNIT PAN2"/>
    <property type="match status" value="1"/>
</dbReference>
<gene>
    <name evidence="11" type="ORF">KABA2_04S02398</name>
</gene>
<comment type="subcellular location">
    <subcellularLocation>
        <location evidence="2">Cytoplasm</location>
    </subcellularLocation>
</comment>
<keyword evidence="3" id="KW-0963">Cytoplasm</keyword>
<keyword evidence="9" id="KW-0269">Exonuclease</keyword>
<feature type="domain" description="USP" evidence="10">
    <location>
        <begin position="506"/>
        <end position="849"/>
    </location>
</feature>
<dbReference type="Gene3D" id="2.130.10.10">
    <property type="entry name" value="YVTN repeat-like/Quinoprotein amine dehydrogenase"/>
    <property type="match status" value="1"/>
</dbReference>
<dbReference type="PROSITE" id="PS50235">
    <property type="entry name" value="USP_3"/>
    <property type="match status" value="1"/>
</dbReference>
<dbReference type="InterPro" id="IPR048841">
    <property type="entry name" value="PAN2_N"/>
</dbReference>
<dbReference type="Pfam" id="PF13423">
    <property type="entry name" value="UCH_1"/>
    <property type="match status" value="1"/>
</dbReference>
<evidence type="ECO:0000256" key="2">
    <source>
        <dbReference type="ARBA" id="ARBA00004496"/>
    </source>
</evidence>
<evidence type="ECO:0000313" key="11">
    <source>
        <dbReference type="EMBL" id="CAB4254268.1"/>
    </source>
</evidence>
<keyword evidence="5" id="KW-0507">mRNA processing</keyword>
<evidence type="ECO:0000256" key="3">
    <source>
        <dbReference type="ARBA" id="ARBA00022490"/>
    </source>
</evidence>
<dbReference type="FunFam" id="3.30.420.10:FF:000028">
    <property type="entry name" value="PAN2-PAN3 deadenylation complex catalytic subunit PAN2"/>
    <property type="match status" value="1"/>
</dbReference>
<keyword evidence="7" id="KW-0479">Metal-binding</keyword>
<keyword evidence="6" id="KW-0540">Nuclease</keyword>
<comment type="caution">
    <text evidence="11">The sequence shown here is derived from an EMBL/GenBank/DDBJ whole genome shotgun (WGS) entry which is preliminary data.</text>
</comment>
<dbReference type="SUPFAM" id="SSF53098">
    <property type="entry name" value="Ribonuclease H-like"/>
    <property type="match status" value="1"/>
</dbReference>
<dbReference type="OrthoDB" id="16516at2759"/>
<dbReference type="Proteomes" id="UP000644660">
    <property type="component" value="Unassembled WGS sequence"/>
</dbReference>
<dbReference type="InterPro" id="IPR036397">
    <property type="entry name" value="RNaseH_sf"/>
</dbReference>
<dbReference type="GO" id="GO:0004535">
    <property type="term" value="F:poly(A)-specific ribonuclease activity"/>
    <property type="evidence" value="ECO:0007669"/>
    <property type="project" value="UniProtKB-EC"/>
</dbReference>
<dbReference type="Gene3D" id="3.90.70.10">
    <property type="entry name" value="Cysteine proteinases"/>
    <property type="match status" value="1"/>
</dbReference>
<dbReference type="InterPro" id="IPR015943">
    <property type="entry name" value="WD40/YVTN_repeat-like_dom_sf"/>
</dbReference>
<dbReference type="Pfam" id="PF20770">
    <property type="entry name" value="PAN2_N"/>
    <property type="match status" value="1"/>
</dbReference>
<organism evidence="11 12">
    <name type="scientific">Maudiozyma barnettii</name>
    <dbReference type="NCBI Taxonomy" id="61262"/>
    <lineage>
        <taxon>Eukaryota</taxon>
        <taxon>Fungi</taxon>
        <taxon>Dikarya</taxon>
        <taxon>Ascomycota</taxon>
        <taxon>Saccharomycotina</taxon>
        <taxon>Saccharomycetes</taxon>
        <taxon>Saccharomycetales</taxon>
        <taxon>Saccharomycetaceae</taxon>
        <taxon>Maudiozyma</taxon>
    </lineage>
</organism>
<dbReference type="Pfam" id="PF00929">
    <property type="entry name" value="RNase_T"/>
    <property type="match status" value="1"/>
</dbReference>
<dbReference type="Gene3D" id="3.30.420.10">
    <property type="entry name" value="Ribonuclease H-like superfamily/Ribonuclease H"/>
    <property type="match status" value="1"/>
</dbReference>
<dbReference type="InterPro" id="IPR050785">
    <property type="entry name" value="PAN2-PAN3_catalytic_subunit"/>
</dbReference>
<dbReference type="RefSeq" id="XP_041406112.1">
    <property type="nucleotide sequence ID" value="XM_041550178.1"/>
</dbReference>
<dbReference type="InterPro" id="IPR028889">
    <property type="entry name" value="USP"/>
</dbReference>
<evidence type="ECO:0000259" key="10">
    <source>
        <dbReference type="PROSITE" id="PS50235"/>
    </source>
</evidence>
<evidence type="ECO:0000256" key="5">
    <source>
        <dbReference type="ARBA" id="ARBA00022664"/>
    </source>
</evidence>
<evidence type="ECO:0000256" key="9">
    <source>
        <dbReference type="ARBA" id="ARBA00022839"/>
    </source>
</evidence>
<evidence type="ECO:0000256" key="1">
    <source>
        <dbReference type="ARBA" id="ARBA00001663"/>
    </source>
</evidence>
<protein>
    <submittedName>
        <fullName evidence="11">Similar to Saccharomyces cerevisiae YGL094C PAN2 Essential subunit of the Pan2p-Pan3p poly(A)- ribonuclease complex</fullName>
    </submittedName>
</protein>
<keyword evidence="4" id="KW-0853">WD repeat</keyword>
<evidence type="ECO:0000256" key="6">
    <source>
        <dbReference type="ARBA" id="ARBA00022722"/>
    </source>
</evidence>